<evidence type="ECO:0000313" key="6">
    <source>
        <dbReference type="Proteomes" id="UP000694620"/>
    </source>
</evidence>
<proteinExistence type="inferred from homology"/>
<feature type="chain" id="PRO_5041400112" description="Chemokine interleukin-8-like domain-containing protein" evidence="3">
    <location>
        <begin position="23"/>
        <end position="100"/>
    </location>
</feature>
<reference evidence="5" key="2">
    <citation type="submission" date="2025-08" db="UniProtKB">
        <authorList>
            <consortium name="Ensembl"/>
        </authorList>
    </citation>
    <scope>IDENTIFICATION</scope>
</reference>
<keyword evidence="2" id="KW-0202">Cytokine</keyword>
<dbReference type="GO" id="GO:0006952">
    <property type="term" value="P:defense response"/>
    <property type="evidence" value="ECO:0007669"/>
    <property type="project" value="InterPro"/>
</dbReference>
<keyword evidence="3" id="KW-0732">Signal</keyword>
<feature type="domain" description="Chemokine interleukin-8-like" evidence="4">
    <location>
        <begin position="29"/>
        <end position="88"/>
    </location>
</feature>
<sequence length="100" mass="11252">MNLKTKVAVLVSCLFLCSFSEGNSLINFAHNLCLRKESRVIPHKAIKNVEMFPRGPHCSDVEVIITKKSNEKVCLDPTAPGWFCRSQLNKNPPKTKLEVL</sequence>
<dbReference type="PRINTS" id="PR00437">
    <property type="entry name" value="SMALLCYTKCXC"/>
</dbReference>
<organism evidence="5 6">
    <name type="scientific">Erpetoichthys calabaricus</name>
    <name type="common">Rope fish</name>
    <name type="synonym">Calamoichthys calabaricus</name>
    <dbReference type="NCBI Taxonomy" id="27687"/>
    <lineage>
        <taxon>Eukaryota</taxon>
        <taxon>Metazoa</taxon>
        <taxon>Chordata</taxon>
        <taxon>Craniata</taxon>
        <taxon>Vertebrata</taxon>
        <taxon>Euteleostomi</taxon>
        <taxon>Actinopterygii</taxon>
        <taxon>Polypteriformes</taxon>
        <taxon>Polypteridae</taxon>
        <taxon>Erpetoichthys</taxon>
    </lineage>
</organism>
<evidence type="ECO:0000256" key="1">
    <source>
        <dbReference type="ARBA" id="ARBA00010665"/>
    </source>
</evidence>
<keyword evidence="6" id="KW-1185">Reference proteome</keyword>
<dbReference type="CDD" id="cd00273">
    <property type="entry name" value="Chemokine_CXC"/>
    <property type="match status" value="1"/>
</dbReference>
<dbReference type="PRINTS" id="PR00436">
    <property type="entry name" value="INTERLEUKIN8"/>
</dbReference>
<feature type="signal peptide" evidence="3">
    <location>
        <begin position="1"/>
        <end position="22"/>
    </location>
</feature>
<dbReference type="AlphaFoldDB" id="A0A8C4S6S3"/>
<accession>A0A8C4S6S3</accession>
<comment type="similarity">
    <text evidence="1">Belongs to the intercrine alpha (chemokine CxC) family.</text>
</comment>
<reference evidence="5" key="3">
    <citation type="submission" date="2025-09" db="UniProtKB">
        <authorList>
            <consortium name="Ensembl"/>
        </authorList>
    </citation>
    <scope>IDENTIFICATION</scope>
</reference>
<dbReference type="SUPFAM" id="SSF54117">
    <property type="entry name" value="Interleukin 8-like chemokines"/>
    <property type="match status" value="1"/>
</dbReference>
<name>A0A8C4S6S3_ERPCA</name>
<evidence type="ECO:0000256" key="2">
    <source>
        <dbReference type="ARBA" id="ARBA00022514"/>
    </source>
</evidence>
<reference evidence="5" key="1">
    <citation type="submission" date="2021-06" db="EMBL/GenBank/DDBJ databases">
        <authorList>
            <consortium name="Wellcome Sanger Institute Data Sharing"/>
        </authorList>
    </citation>
    <scope>NUCLEOTIDE SEQUENCE [LARGE SCALE GENOMIC DNA]</scope>
</reference>
<dbReference type="Gene3D" id="2.40.50.40">
    <property type="match status" value="1"/>
</dbReference>
<dbReference type="GO" id="GO:0005615">
    <property type="term" value="C:extracellular space"/>
    <property type="evidence" value="ECO:0007669"/>
    <property type="project" value="UniProtKB-KW"/>
</dbReference>
<dbReference type="InterPro" id="IPR001089">
    <property type="entry name" value="Chemokine_CXC"/>
</dbReference>
<evidence type="ECO:0000259" key="4">
    <source>
        <dbReference type="SMART" id="SM00199"/>
    </source>
</evidence>
<dbReference type="InterPro" id="IPR033899">
    <property type="entry name" value="CXC_Chemokine_domain"/>
</dbReference>
<dbReference type="Pfam" id="PF00048">
    <property type="entry name" value="IL8"/>
    <property type="match status" value="1"/>
</dbReference>
<evidence type="ECO:0000313" key="5">
    <source>
        <dbReference type="Ensembl" id="ENSECRP00000013108.1"/>
    </source>
</evidence>
<dbReference type="GeneTree" id="ENSGT01020000231929"/>
<dbReference type="Ensembl" id="ENSECRT00000013338.1">
    <property type="protein sequence ID" value="ENSECRP00000013108.1"/>
    <property type="gene ID" value="ENSECRG00000008758.1"/>
</dbReference>
<dbReference type="InterPro" id="IPR001811">
    <property type="entry name" value="Chemokine_IL8-like_dom"/>
</dbReference>
<dbReference type="InterPro" id="IPR036048">
    <property type="entry name" value="Interleukin_8-like_sf"/>
</dbReference>
<dbReference type="SMART" id="SM00199">
    <property type="entry name" value="SCY"/>
    <property type="match status" value="1"/>
</dbReference>
<dbReference type="GO" id="GO:0006955">
    <property type="term" value="P:immune response"/>
    <property type="evidence" value="ECO:0007669"/>
    <property type="project" value="InterPro"/>
</dbReference>
<protein>
    <recommendedName>
        <fullName evidence="4">Chemokine interleukin-8-like domain-containing protein</fullName>
    </recommendedName>
</protein>
<dbReference type="Proteomes" id="UP000694620">
    <property type="component" value="Chromosome 7"/>
</dbReference>
<evidence type="ECO:0000256" key="3">
    <source>
        <dbReference type="SAM" id="SignalP"/>
    </source>
</evidence>
<dbReference type="GO" id="GO:0008009">
    <property type="term" value="F:chemokine activity"/>
    <property type="evidence" value="ECO:0007669"/>
    <property type="project" value="InterPro"/>
</dbReference>